<dbReference type="SMART" id="SM00052">
    <property type="entry name" value="EAL"/>
    <property type="match status" value="1"/>
</dbReference>
<proteinExistence type="predicted"/>
<protein>
    <submittedName>
        <fullName evidence="2">Phytochrome-like protein cph2</fullName>
    </submittedName>
</protein>
<dbReference type="PANTHER" id="PTHR33121:SF79">
    <property type="entry name" value="CYCLIC DI-GMP PHOSPHODIESTERASE PDED-RELATED"/>
    <property type="match status" value="1"/>
</dbReference>
<dbReference type="InterPro" id="IPR050706">
    <property type="entry name" value="Cyclic-di-GMP_PDE-like"/>
</dbReference>
<dbReference type="Gene3D" id="3.20.20.450">
    <property type="entry name" value="EAL domain"/>
    <property type="match status" value="1"/>
</dbReference>
<accession>A0A1J5S1U7</accession>
<dbReference type="InterPro" id="IPR035919">
    <property type="entry name" value="EAL_sf"/>
</dbReference>
<organism evidence="2">
    <name type="scientific">mine drainage metagenome</name>
    <dbReference type="NCBI Taxonomy" id="410659"/>
    <lineage>
        <taxon>unclassified sequences</taxon>
        <taxon>metagenomes</taxon>
        <taxon>ecological metagenomes</taxon>
    </lineage>
</organism>
<dbReference type="InterPro" id="IPR001633">
    <property type="entry name" value="EAL_dom"/>
</dbReference>
<dbReference type="InterPro" id="IPR013656">
    <property type="entry name" value="PAS_4"/>
</dbReference>
<dbReference type="Gene3D" id="3.30.450.20">
    <property type="entry name" value="PAS domain"/>
    <property type="match status" value="1"/>
</dbReference>
<dbReference type="PANTHER" id="PTHR33121">
    <property type="entry name" value="CYCLIC DI-GMP PHOSPHODIESTERASE PDEF"/>
    <property type="match status" value="1"/>
</dbReference>
<feature type="domain" description="EAL" evidence="1">
    <location>
        <begin position="300"/>
        <end position="551"/>
    </location>
</feature>
<dbReference type="SUPFAM" id="SSF141868">
    <property type="entry name" value="EAL domain-like"/>
    <property type="match status" value="1"/>
</dbReference>
<dbReference type="InterPro" id="IPR035965">
    <property type="entry name" value="PAS-like_dom_sf"/>
</dbReference>
<dbReference type="CDD" id="cd00130">
    <property type="entry name" value="PAS"/>
    <property type="match status" value="1"/>
</dbReference>
<evidence type="ECO:0000259" key="1">
    <source>
        <dbReference type="PROSITE" id="PS50883"/>
    </source>
</evidence>
<reference evidence="2" key="1">
    <citation type="submission" date="2016-10" db="EMBL/GenBank/DDBJ databases">
        <title>Sequence of Gallionella enrichment culture.</title>
        <authorList>
            <person name="Poehlein A."/>
            <person name="Muehling M."/>
            <person name="Daniel R."/>
        </authorList>
    </citation>
    <scope>NUCLEOTIDE SEQUENCE</scope>
</reference>
<gene>
    <name evidence="2" type="primary">cph2_26</name>
    <name evidence="2" type="ORF">GALL_159080</name>
</gene>
<dbReference type="SUPFAM" id="SSF55785">
    <property type="entry name" value="PYP-like sensor domain (PAS domain)"/>
    <property type="match status" value="1"/>
</dbReference>
<dbReference type="Pfam" id="PF00563">
    <property type="entry name" value="EAL"/>
    <property type="match status" value="1"/>
</dbReference>
<dbReference type="PROSITE" id="PS50883">
    <property type="entry name" value="EAL"/>
    <property type="match status" value="1"/>
</dbReference>
<dbReference type="EMBL" id="MLJW01000078">
    <property type="protein sequence ID" value="OIR02050.1"/>
    <property type="molecule type" value="Genomic_DNA"/>
</dbReference>
<sequence>MGEVDAATSSLKKERDRYVSMAFCWGDLLFELDRDLKIAFAEGAVQAFFGKTAAQLRGVSFRDLVMASDVPLAGQILKAVLKPGRVHDRPLRLKLANGQAQPVMMSAYCLNATDAPIFLALRRGAPPPAAVAAAGGDAVPPGRAFADLAASRLYQMRQAGEPAELSLVSLPGLEGLQSRLAPEGAEAMIGEVDQVLLAHSVGGDAAAKVADGRYSIVHPAEIRAEDLARQIEAVTRKFDVDGIGLAVETATLSMEDAAGISEEDLAKGLLYTLGKFCGADGGGASLKEISANMTALVGEAVAEVNHFKQVVAQRDFYVALQPIVHIATGEIHHYEALCRFDRAAKESPFKTITFAEETGLIHDFDFAMARKVVEWLGKFPRNNDRYRVAVNVSGYSIGKESYVQSLHALLRDNDWTKGKLMFEITESSRMSDLDSANAFIKSLRDAGYHVCLDDFGAGAASFQYLSVLDVDVVKLDGSAVKNAQKADKGRAFLSALTELCRRMGVETIAEMVDTPETLEFCRECGCNYVQGYLFGKPSKEILDFSPLPQINLFKNGQKPRC</sequence>
<dbReference type="InterPro" id="IPR000014">
    <property type="entry name" value="PAS"/>
</dbReference>
<dbReference type="CDD" id="cd01948">
    <property type="entry name" value="EAL"/>
    <property type="match status" value="1"/>
</dbReference>
<dbReference type="Pfam" id="PF08448">
    <property type="entry name" value="PAS_4"/>
    <property type="match status" value="1"/>
</dbReference>
<dbReference type="GO" id="GO:0071111">
    <property type="term" value="F:cyclic-guanylate-specific phosphodiesterase activity"/>
    <property type="evidence" value="ECO:0007669"/>
    <property type="project" value="InterPro"/>
</dbReference>
<dbReference type="AlphaFoldDB" id="A0A1J5S1U7"/>
<name>A0A1J5S1U7_9ZZZZ</name>
<evidence type="ECO:0000313" key="2">
    <source>
        <dbReference type="EMBL" id="OIR02050.1"/>
    </source>
</evidence>
<comment type="caution">
    <text evidence="2">The sequence shown here is derived from an EMBL/GenBank/DDBJ whole genome shotgun (WGS) entry which is preliminary data.</text>
</comment>